<feature type="domain" description="SAM-dependent MTase RsmB/NOP-type" evidence="6">
    <location>
        <begin position="190"/>
        <end position="448"/>
    </location>
</feature>
<keyword evidence="2 5" id="KW-0808">Transferase</keyword>
<evidence type="ECO:0000256" key="5">
    <source>
        <dbReference type="PROSITE-ProRule" id="PRU01023"/>
    </source>
</evidence>
<dbReference type="PRINTS" id="PR02008">
    <property type="entry name" value="RCMTFAMILY"/>
</dbReference>
<dbReference type="PROSITE" id="PS51686">
    <property type="entry name" value="SAM_MT_RSMB_NOP"/>
    <property type="match status" value="1"/>
</dbReference>
<evidence type="ECO:0000256" key="1">
    <source>
        <dbReference type="ARBA" id="ARBA00022603"/>
    </source>
</evidence>
<dbReference type="Gene3D" id="3.40.50.150">
    <property type="entry name" value="Vaccinia Virus protein VP39"/>
    <property type="match status" value="1"/>
</dbReference>
<dbReference type="InterPro" id="IPR049560">
    <property type="entry name" value="MeTrfase_RsmB-F_NOP2_cat"/>
</dbReference>
<dbReference type="PANTHER" id="PTHR22807:SF53">
    <property type="entry name" value="RIBOSOMAL RNA SMALL SUBUNIT METHYLTRANSFERASE B-RELATED"/>
    <property type="match status" value="1"/>
</dbReference>
<dbReference type="OrthoDB" id="9810297at2"/>
<evidence type="ECO:0000256" key="4">
    <source>
        <dbReference type="ARBA" id="ARBA00022884"/>
    </source>
</evidence>
<evidence type="ECO:0000313" key="8">
    <source>
        <dbReference type="Proteomes" id="UP000199355"/>
    </source>
</evidence>
<comment type="caution">
    <text evidence="5">Lacks conserved residue(s) required for the propagation of feature annotation.</text>
</comment>
<dbReference type="Pfam" id="PF01029">
    <property type="entry name" value="NusB"/>
    <property type="match status" value="1"/>
</dbReference>
<name>A0A1G7Q784_9BACT</name>
<dbReference type="SUPFAM" id="SSF53335">
    <property type="entry name" value="S-adenosyl-L-methionine-dependent methyltransferases"/>
    <property type="match status" value="1"/>
</dbReference>
<dbReference type="GO" id="GO:0003723">
    <property type="term" value="F:RNA binding"/>
    <property type="evidence" value="ECO:0007669"/>
    <property type="project" value="UniProtKB-UniRule"/>
</dbReference>
<organism evidence="7 8">
    <name type="scientific">Desulfovibrio legallii</name>
    <dbReference type="NCBI Taxonomy" id="571438"/>
    <lineage>
        <taxon>Bacteria</taxon>
        <taxon>Pseudomonadati</taxon>
        <taxon>Thermodesulfobacteriota</taxon>
        <taxon>Desulfovibrionia</taxon>
        <taxon>Desulfovibrionales</taxon>
        <taxon>Desulfovibrionaceae</taxon>
        <taxon>Desulfovibrio</taxon>
    </lineage>
</organism>
<dbReference type="PANTHER" id="PTHR22807">
    <property type="entry name" value="NOP2 YEAST -RELATED NOL1/NOP2/FMU SUN DOMAIN-CONTAINING"/>
    <property type="match status" value="1"/>
</dbReference>
<dbReference type="Gene3D" id="1.10.940.10">
    <property type="entry name" value="NusB-like"/>
    <property type="match status" value="1"/>
</dbReference>
<dbReference type="GO" id="GO:0006355">
    <property type="term" value="P:regulation of DNA-templated transcription"/>
    <property type="evidence" value="ECO:0007669"/>
    <property type="project" value="InterPro"/>
</dbReference>
<comment type="similarity">
    <text evidence="5">Belongs to the class I-like SAM-binding methyltransferase superfamily. RsmB/NOP family.</text>
</comment>
<dbReference type="SUPFAM" id="SSF48013">
    <property type="entry name" value="NusB-like"/>
    <property type="match status" value="1"/>
</dbReference>
<dbReference type="InterPro" id="IPR006027">
    <property type="entry name" value="NusB_RsmB_TIM44"/>
</dbReference>
<dbReference type="InterPro" id="IPR035926">
    <property type="entry name" value="NusB-like_sf"/>
</dbReference>
<dbReference type="RefSeq" id="WP_092154891.1">
    <property type="nucleotide sequence ID" value="NZ_FNBX01000019.1"/>
</dbReference>
<dbReference type="GO" id="GO:0001510">
    <property type="term" value="P:RNA methylation"/>
    <property type="evidence" value="ECO:0007669"/>
    <property type="project" value="InterPro"/>
</dbReference>
<dbReference type="Proteomes" id="UP000199355">
    <property type="component" value="Unassembled WGS sequence"/>
</dbReference>
<dbReference type="STRING" id="571438.SAMN05192586_11922"/>
<dbReference type="GO" id="GO:0008173">
    <property type="term" value="F:RNA methyltransferase activity"/>
    <property type="evidence" value="ECO:0007669"/>
    <property type="project" value="InterPro"/>
</dbReference>
<dbReference type="AlphaFoldDB" id="A0A1G7Q784"/>
<dbReference type="InterPro" id="IPR029063">
    <property type="entry name" value="SAM-dependent_MTases_sf"/>
</dbReference>
<dbReference type="Pfam" id="PF01189">
    <property type="entry name" value="Methyltr_RsmB-F"/>
    <property type="match status" value="1"/>
</dbReference>
<keyword evidence="1 5" id="KW-0489">Methyltransferase</keyword>
<feature type="active site" description="Nucleophile" evidence="5">
    <location>
        <position position="401"/>
    </location>
</feature>
<feature type="binding site" evidence="5">
    <location>
        <position position="333"/>
    </location>
    <ligand>
        <name>S-adenosyl-L-methionine</name>
        <dbReference type="ChEBI" id="CHEBI:59789"/>
    </ligand>
</feature>
<evidence type="ECO:0000313" key="7">
    <source>
        <dbReference type="EMBL" id="SDF93460.1"/>
    </source>
</evidence>
<dbReference type="InterPro" id="IPR054728">
    <property type="entry name" value="RsmB-like_ferredoxin"/>
</dbReference>
<protein>
    <submittedName>
        <fullName evidence="7">16S rRNA (Cytosine967-C5)-methyltransferase</fullName>
    </submittedName>
</protein>
<evidence type="ECO:0000256" key="3">
    <source>
        <dbReference type="ARBA" id="ARBA00022691"/>
    </source>
</evidence>
<dbReference type="EMBL" id="FNBX01000019">
    <property type="protein sequence ID" value="SDF93460.1"/>
    <property type="molecule type" value="Genomic_DNA"/>
</dbReference>
<reference evidence="8" key="1">
    <citation type="submission" date="2016-10" db="EMBL/GenBank/DDBJ databases">
        <authorList>
            <person name="Varghese N."/>
            <person name="Submissions S."/>
        </authorList>
    </citation>
    <scope>NUCLEOTIDE SEQUENCE [LARGE SCALE GENOMIC DNA]</scope>
    <source>
        <strain evidence="8">KHC7</strain>
    </source>
</reference>
<dbReference type="InterPro" id="IPR023267">
    <property type="entry name" value="RCMT"/>
</dbReference>
<dbReference type="InterPro" id="IPR001678">
    <property type="entry name" value="MeTrfase_RsmB-F_NOP2_dom"/>
</dbReference>
<keyword evidence="3 5" id="KW-0949">S-adenosyl-L-methionine</keyword>
<keyword evidence="4 5" id="KW-0694">RNA-binding</keyword>
<evidence type="ECO:0000256" key="2">
    <source>
        <dbReference type="ARBA" id="ARBA00022679"/>
    </source>
</evidence>
<sequence length="448" mass="47617">MGLPKGWKRLRLTARNAALRTLLLTDGGQPVQAALDAVLATTGAGRDDESLSARDRHLCAELVYGCLRAEIRLDYVLGQVLPRPGDLPRPLRHVLALGVYGLLLQEKVPDHAVLHEAVEQARALYGQGLARLTNAALRAVQRLGDAPRGEDFYAQGAADALAGLAVFCAAPEWLARLWAQAYGEADAARLLRRSCARPWSGLRVNARHVRAAALLAALRALPGATAVGAWGAALGPGKLPEAVLERPLAAWQAEGALSFQAAGSQVALAALGAADLAGPVWDMCAGYGGKSAALLEQGAAVGLCTDNSSARLRSLPGLCRRLGLDAPPVCLADAARPPLARWRGDMLLDVPCSGLGVLARRPDIRRRGPERLTTLTALQERLLRSAATLLEPGRRLVYITCTLNPAENDQAVARLLGACPGLRLEQTWQTPHDHPWLEGMFGAVLRRG</sequence>
<dbReference type="Pfam" id="PF22458">
    <property type="entry name" value="RsmF-B_ferredox"/>
    <property type="match status" value="1"/>
</dbReference>
<feature type="binding site" evidence="5">
    <location>
        <position position="349"/>
    </location>
    <ligand>
        <name>S-adenosyl-L-methionine</name>
        <dbReference type="ChEBI" id="CHEBI:59789"/>
    </ligand>
</feature>
<evidence type="ECO:0000259" key="6">
    <source>
        <dbReference type="PROSITE" id="PS51686"/>
    </source>
</evidence>
<proteinExistence type="inferred from homology"/>
<accession>A0A1G7Q784</accession>
<feature type="binding site" evidence="5">
    <location>
        <position position="306"/>
    </location>
    <ligand>
        <name>S-adenosyl-L-methionine</name>
        <dbReference type="ChEBI" id="CHEBI:59789"/>
    </ligand>
</feature>
<keyword evidence="8" id="KW-1185">Reference proteome</keyword>
<gene>
    <name evidence="7" type="ORF">SAMN05192586_11922</name>
</gene>